<dbReference type="CDD" id="cd08544">
    <property type="entry name" value="Reeler"/>
    <property type="match status" value="1"/>
</dbReference>
<dbReference type="InterPro" id="IPR051237">
    <property type="entry name" value="Ferric-chelate_Red/DefProt"/>
</dbReference>
<proteinExistence type="inferred from homology"/>
<dbReference type="InterPro" id="IPR002861">
    <property type="entry name" value="Reeler_dom"/>
</dbReference>
<protein>
    <submittedName>
        <fullName evidence="9">Uncharacterized protein</fullName>
    </submittedName>
</protein>
<evidence type="ECO:0000256" key="4">
    <source>
        <dbReference type="ARBA" id="ARBA00022529"/>
    </source>
</evidence>
<dbReference type="PANTHER" id="PTHR45828">
    <property type="entry name" value="CYTOCHROME B561/FERRIC REDUCTASE TRANSMEMBRANE"/>
    <property type="match status" value="1"/>
</dbReference>
<evidence type="ECO:0000256" key="6">
    <source>
        <dbReference type="ARBA" id="ARBA00022729"/>
    </source>
</evidence>
<keyword evidence="7" id="KW-0391">Immunity</keyword>
<keyword evidence="5" id="KW-0399">Innate immunity</keyword>
<name>A0A8J1UCZ5_OWEFU</name>
<keyword evidence="8" id="KW-0044">Antibiotic</keyword>
<dbReference type="InterPro" id="IPR042307">
    <property type="entry name" value="Reeler_sf"/>
</dbReference>
<dbReference type="Gene3D" id="2.60.40.4060">
    <property type="entry name" value="Reeler domain"/>
    <property type="match status" value="1"/>
</dbReference>
<dbReference type="GO" id="GO:0042742">
    <property type="term" value="P:defense response to bacterium"/>
    <property type="evidence" value="ECO:0007669"/>
    <property type="project" value="UniProtKB-KW"/>
</dbReference>
<dbReference type="OrthoDB" id="2419613at2759"/>
<evidence type="ECO:0000256" key="8">
    <source>
        <dbReference type="ARBA" id="ARBA00023022"/>
    </source>
</evidence>
<keyword evidence="10" id="KW-1185">Reference proteome</keyword>
<dbReference type="Pfam" id="PF02014">
    <property type="entry name" value="Reeler"/>
    <property type="match status" value="1"/>
</dbReference>
<dbReference type="EMBL" id="CAIIXF020000006">
    <property type="protein sequence ID" value="CAH1785307.1"/>
    <property type="molecule type" value="Genomic_DNA"/>
</dbReference>
<keyword evidence="6" id="KW-0732">Signal</keyword>
<dbReference type="GO" id="GO:0005576">
    <property type="term" value="C:extracellular region"/>
    <property type="evidence" value="ECO:0007669"/>
    <property type="project" value="UniProtKB-SubCell"/>
</dbReference>
<dbReference type="PROSITE" id="PS51019">
    <property type="entry name" value="REELIN"/>
    <property type="match status" value="1"/>
</dbReference>
<evidence type="ECO:0000256" key="2">
    <source>
        <dbReference type="ARBA" id="ARBA00008501"/>
    </source>
</evidence>
<keyword evidence="3" id="KW-0964">Secreted</keyword>
<evidence type="ECO:0000256" key="1">
    <source>
        <dbReference type="ARBA" id="ARBA00004613"/>
    </source>
</evidence>
<sequence>MTMGWYSLCIVIALCAICTLGKKHGGPDSACSSLTPRHGNNTAQVSSSPYTIRVISATQYKRGTKVMLQLTGPAFQGVMIQARKKGSNAIVAGQFADFPPYTKAKKCTNDADTITHSAPDNKTNIEFSWNPPNQADGDIEFYGTVLQKFDTFWLEHKSATLKPADDYKGSAGMLRIATALLGLPVITMILIF</sequence>
<organism evidence="9 10">
    <name type="scientific">Owenia fusiformis</name>
    <name type="common">Polychaete worm</name>
    <dbReference type="NCBI Taxonomy" id="6347"/>
    <lineage>
        <taxon>Eukaryota</taxon>
        <taxon>Metazoa</taxon>
        <taxon>Spiralia</taxon>
        <taxon>Lophotrochozoa</taxon>
        <taxon>Annelida</taxon>
        <taxon>Polychaeta</taxon>
        <taxon>Sedentaria</taxon>
        <taxon>Canalipalpata</taxon>
        <taxon>Sabellida</taxon>
        <taxon>Oweniida</taxon>
        <taxon>Oweniidae</taxon>
        <taxon>Owenia</taxon>
    </lineage>
</organism>
<evidence type="ECO:0000313" key="9">
    <source>
        <dbReference type="EMBL" id="CAH1785307.1"/>
    </source>
</evidence>
<comment type="similarity">
    <text evidence="2">Belongs to the insect defense protein family.</text>
</comment>
<dbReference type="Proteomes" id="UP000749559">
    <property type="component" value="Unassembled WGS sequence"/>
</dbReference>
<evidence type="ECO:0000256" key="7">
    <source>
        <dbReference type="ARBA" id="ARBA00022859"/>
    </source>
</evidence>
<gene>
    <name evidence="9" type="ORF">OFUS_LOCUS11379</name>
</gene>
<dbReference type="AlphaFoldDB" id="A0A8J1UCZ5"/>
<reference evidence="9" key="1">
    <citation type="submission" date="2022-03" db="EMBL/GenBank/DDBJ databases">
        <authorList>
            <person name="Martin C."/>
        </authorList>
    </citation>
    <scope>NUCLEOTIDE SEQUENCE</scope>
</reference>
<evidence type="ECO:0000313" key="10">
    <source>
        <dbReference type="Proteomes" id="UP000749559"/>
    </source>
</evidence>
<keyword evidence="4" id="KW-0929">Antimicrobial</keyword>
<evidence type="ECO:0000256" key="3">
    <source>
        <dbReference type="ARBA" id="ARBA00022525"/>
    </source>
</evidence>
<evidence type="ECO:0000256" key="5">
    <source>
        <dbReference type="ARBA" id="ARBA00022588"/>
    </source>
</evidence>
<dbReference type="GO" id="GO:0016020">
    <property type="term" value="C:membrane"/>
    <property type="evidence" value="ECO:0007669"/>
    <property type="project" value="TreeGrafter"/>
</dbReference>
<comment type="subcellular location">
    <subcellularLocation>
        <location evidence="1">Secreted</location>
    </subcellularLocation>
</comment>
<dbReference type="PANTHER" id="PTHR45828:SF9">
    <property type="entry name" value="CELL WALL INTEGRITY AND STRESS RESPONSE COMPONENT 4-LIKE-RELATED"/>
    <property type="match status" value="1"/>
</dbReference>
<dbReference type="GO" id="GO:0045087">
    <property type="term" value="P:innate immune response"/>
    <property type="evidence" value="ECO:0007669"/>
    <property type="project" value="UniProtKB-KW"/>
</dbReference>
<accession>A0A8J1UCZ5</accession>
<comment type="caution">
    <text evidence="9">The sequence shown here is derived from an EMBL/GenBank/DDBJ whole genome shotgun (WGS) entry which is preliminary data.</text>
</comment>